<dbReference type="Gene3D" id="3.10.28.10">
    <property type="entry name" value="Homing endonucleases"/>
    <property type="match status" value="2"/>
</dbReference>
<dbReference type="AlphaFoldDB" id="A0A1F7VGD3"/>
<dbReference type="InterPro" id="IPR004860">
    <property type="entry name" value="LAGLIDADG_dom"/>
</dbReference>
<evidence type="ECO:0000313" key="3">
    <source>
        <dbReference type="Proteomes" id="UP000177750"/>
    </source>
</evidence>
<accession>A0A1F7VGD3</accession>
<dbReference type="GO" id="GO:0004519">
    <property type="term" value="F:endonuclease activity"/>
    <property type="evidence" value="ECO:0007669"/>
    <property type="project" value="InterPro"/>
</dbReference>
<sequence>MNHYTPLSENTRVLLLGSLLGDGSLKIHPLYKNARFSFRHSHAQQHYFMWKVAQLEEISSDKCMWQQTKNGSDGWGTVKWRYQSMALPALTELFNLTHHHGKFLIRRKWLNLLTPLSLAIWWQDDGSIIANGRKGVLCTEGFTQPEVQLLRQYLKAVWHIETVVAPKSAREPSKVRLWFRSSEQLQSFMRIIMPHIAVEQMIPKFILLYHNHQLQQRWISEVARLSRFPLSAVEKHFQQKKERWKEYRNASENDIVQPLR</sequence>
<comment type="caution">
    <text evidence="2">The sequence shown here is derived from an EMBL/GenBank/DDBJ whole genome shotgun (WGS) entry which is preliminary data.</text>
</comment>
<protein>
    <recommendedName>
        <fullName evidence="1">Homing endonuclease LAGLIDADG domain-containing protein</fullName>
    </recommendedName>
</protein>
<organism evidence="2 3">
    <name type="scientific">Candidatus Uhrbacteria bacterium RIFCSPLOWO2_02_FULL_54_37</name>
    <dbReference type="NCBI Taxonomy" id="1802412"/>
    <lineage>
        <taxon>Bacteria</taxon>
        <taxon>Candidatus Uhriibacteriota</taxon>
    </lineage>
</organism>
<dbReference type="EMBL" id="MGEU01000064">
    <property type="protein sequence ID" value="OGL89590.1"/>
    <property type="molecule type" value="Genomic_DNA"/>
</dbReference>
<reference evidence="2 3" key="1">
    <citation type="journal article" date="2016" name="Nat. Commun.">
        <title>Thousands of microbial genomes shed light on interconnected biogeochemical processes in an aquifer system.</title>
        <authorList>
            <person name="Anantharaman K."/>
            <person name="Brown C.T."/>
            <person name="Hug L.A."/>
            <person name="Sharon I."/>
            <person name="Castelle C.J."/>
            <person name="Probst A.J."/>
            <person name="Thomas B.C."/>
            <person name="Singh A."/>
            <person name="Wilkins M.J."/>
            <person name="Karaoz U."/>
            <person name="Brodie E.L."/>
            <person name="Williams K.H."/>
            <person name="Hubbard S.S."/>
            <person name="Banfield J.F."/>
        </authorList>
    </citation>
    <scope>NUCLEOTIDE SEQUENCE [LARGE SCALE GENOMIC DNA]</scope>
</reference>
<evidence type="ECO:0000313" key="2">
    <source>
        <dbReference type="EMBL" id="OGL89590.1"/>
    </source>
</evidence>
<name>A0A1F7VGD3_9BACT</name>
<proteinExistence type="predicted"/>
<feature type="domain" description="Homing endonuclease LAGLIDADG" evidence="1">
    <location>
        <begin position="14"/>
        <end position="180"/>
    </location>
</feature>
<dbReference type="SUPFAM" id="SSF55608">
    <property type="entry name" value="Homing endonucleases"/>
    <property type="match status" value="1"/>
</dbReference>
<evidence type="ECO:0000259" key="1">
    <source>
        <dbReference type="Pfam" id="PF03161"/>
    </source>
</evidence>
<gene>
    <name evidence="2" type="ORF">A3J36_02855</name>
</gene>
<dbReference type="Pfam" id="PF03161">
    <property type="entry name" value="LAGLIDADG_2"/>
    <property type="match status" value="1"/>
</dbReference>
<dbReference type="InterPro" id="IPR027434">
    <property type="entry name" value="Homing_endonucl"/>
</dbReference>
<dbReference type="Proteomes" id="UP000177750">
    <property type="component" value="Unassembled WGS sequence"/>
</dbReference>